<dbReference type="AlphaFoldDB" id="A0A223I2X9"/>
<reference evidence="1 2" key="1">
    <citation type="submission" date="2016-08" db="EMBL/GenBank/DDBJ databases">
        <title>A novel genetic cassette of butanologenic Thermoanaerobacterium thermosaccharolyticum that directly convert cellulose to butanol.</title>
        <authorList>
            <person name="Li T."/>
            <person name="He J."/>
        </authorList>
    </citation>
    <scope>NUCLEOTIDE SEQUENCE [LARGE SCALE GENOMIC DNA]</scope>
    <source>
        <strain evidence="1 2">TG57</strain>
    </source>
</reference>
<dbReference type="GO" id="GO:0016787">
    <property type="term" value="F:hydrolase activity"/>
    <property type="evidence" value="ECO:0007669"/>
    <property type="project" value="UniProtKB-KW"/>
</dbReference>
<dbReference type="Pfam" id="PF03961">
    <property type="entry name" value="FapA"/>
    <property type="match status" value="1"/>
</dbReference>
<evidence type="ECO:0000313" key="1">
    <source>
        <dbReference type="EMBL" id="AST59017.1"/>
    </source>
</evidence>
<sequence length="454" mass="50587">MSDLKYSCKLEITSDKMAAYLLVENISNDGIVLDENSLLDLLKSHNITFGIIESTIKKICESPNLKERYLIAHGKKPVSGKDGHVEFLIDFDNNFEPKVLDDGRVDYKELQIFKSIKKDEIIAKKIEPEDGIDGMNIFGEIVKANKGKDAKLPLGKNTYIKDDCLFSSIDGHIFKKDQKVNVNPLIELKDVNASTGNIRTFASIKIYNNISSGYKIESDGDIEIYGVVERSTIIAKGNIIIHRGVQGSGKAKIISGGKIVSKYLQNCDITAEGDVVSEAIMYSNVKSNSSVKLIGSKGLIVGSVVIAAREIEAINVGSKMYVQTELIVGESPEKRKRKEEIINKIAENEKSIDGLNKIILYLNKIGIPEDKKAIYEKTLKSLLQLENENRLLYDEYKELNSDENKESYGIIKVHDTVYPGTKITIDDVSRKIKDPVKYVTFMRNGADIDILPIG</sequence>
<gene>
    <name evidence="1" type="ORF">Thert_03273</name>
</gene>
<organism evidence="1 2">
    <name type="scientific">Thermoanaerobacterium thermosaccharolyticum</name>
    <name type="common">Clostridium thermosaccharolyticum</name>
    <dbReference type="NCBI Taxonomy" id="1517"/>
    <lineage>
        <taxon>Bacteria</taxon>
        <taxon>Bacillati</taxon>
        <taxon>Bacillota</taxon>
        <taxon>Clostridia</taxon>
        <taxon>Thermoanaerobacterales</taxon>
        <taxon>Thermoanaerobacteraceae</taxon>
        <taxon>Thermoanaerobacterium</taxon>
    </lineage>
</organism>
<dbReference type="EMBL" id="CP016893">
    <property type="protein sequence ID" value="AST59017.1"/>
    <property type="molecule type" value="Genomic_DNA"/>
</dbReference>
<dbReference type="Proteomes" id="UP000214975">
    <property type="component" value="Chromosome"/>
</dbReference>
<dbReference type="GeneID" id="93864269"/>
<name>A0A223I2X9_THETR</name>
<dbReference type="InterPro" id="IPR046866">
    <property type="entry name" value="FapA_N"/>
</dbReference>
<keyword evidence="1" id="KW-0378">Hydrolase</keyword>
<proteinExistence type="predicted"/>
<dbReference type="RefSeq" id="WP_013297908.1">
    <property type="nucleotide sequence ID" value="NZ_CP016893.1"/>
</dbReference>
<evidence type="ECO:0000313" key="2">
    <source>
        <dbReference type="Proteomes" id="UP000214975"/>
    </source>
</evidence>
<dbReference type="Pfam" id="PF20250">
    <property type="entry name" value="FapA_N"/>
    <property type="match status" value="1"/>
</dbReference>
<accession>A0A223I2X9</accession>
<dbReference type="PANTHER" id="PTHR38032">
    <property type="entry name" value="POLYMERASE-RELATED"/>
    <property type="match status" value="1"/>
</dbReference>
<protein>
    <submittedName>
        <fullName evidence="1">Polymerase with PALM domain, HD hydrolase domain and Zn ribbon</fullName>
    </submittedName>
</protein>
<dbReference type="InterPro" id="IPR005646">
    <property type="entry name" value="FapA"/>
</dbReference>
<dbReference type="OMA" id="TGHVKFK"/>
<dbReference type="InterPro" id="IPR046865">
    <property type="entry name" value="FapA_b_solenoid"/>
</dbReference>
<dbReference type="PANTHER" id="PTHR38032:SF1">
    <property type="entry name" value="RNA-BINDING PROTEIN KHPB N-TERMINAL DOMAIN-CONTAINING PROTEIN"/>
    <property type="match status" value="1"/>
</dbReference>